<sequence>MTSETEPVTDASLFLFPAGDTDVIVKHNGQNVVGRVSSTALAAASPVWRKLLLSDPDKSGENPCCVCNKVAPYLDFSEEDGDTLLVLWRIAHFDSVEVPLRLEACELFRMAILVDKFGLFILVNPWAKDWLWFNIKTSDRLLLTKCHPGGRTRREGFDHLHASRIWHVEGAEYLGLIAPIYIKWDFRCKEYFRLLAARLVLSSCLCEPKSIATSIFGETQIKESTYLPEGFMEFILEQRQIRLRMLLELVRETIQSDISDPENKCVLAFHKAIEHCSEETNISSMLEQCPLEPNFECSVHLLADQFLDKLRGFICGKTHYMKVYVDRERWCHRCGRCDKCEECTVCDKLWDDFVARVDSIIDLRTIPMSFLDKYSEQFGT</sequence>
<proteinExistence type="predicted"/>
<evidence type="ECO:0000313" key="2">
    <source>
        <dbReference type="Proteomes" id="UP000696280"/>
    </source>
</evidence>
<comment type="caution">
    <text evidence="1">The sequence shown here is derived from an EMBL/GenBank/DDBJ whole genome shotgun (WGS) entry which is preliminary data.</text>
</comment>
<evidence type="ECO:0008006" key="3">
    <source>
        <dbReference type="Google" id="ProtNLM"/>
    </source>
</evidence>
<dbReference type="Proteomes" id="UP000696280">
    <property type="component" value="Unassembled WGS sequence"/>
</dbReference>
<reference evidence="1" key="1">
    <citation type="submission" date="2021-07" db="EMBL/GenBank/DDBJ databases">
        <authorList>
            <person name="Durling M."/>
        </authorList>
    </citation>
    <scope>NUCLEOTIDE SEQUENCE</scope>
</reference>
<accession>A0A9N9PUM3</accession>
<dbReference type="AlphaFoldDB" id="A0A9N9PUM3"/>
<dbReference type="OrthoDB" id="5275938at2759"/>
<keyword evidence="2" id="KW-1185">Reference proteome</keyword>
<dbReference type="EMBL" id="CAJVRL010000057">
    <property type="protein sequence ID" value="CAG8954652.1"/>
    <property type="molecule type" value="Genomic_DNA"/>
</dbReference>
<organism evidence="1 2">
    <name type="scientific">Hymenoscyphus fraxineus</name>
    <dbReference type="NCBI Taxonomy" id="746836"/>
    <lineage>
        <taxon>Eukaryota</taxon>
        <taxon>Fungi</taxon>
        <taxon>Dikarya</taxon>
        <taxon>Ascomycota</taxon>
        <taxon>Pezizomycotina</taxon>
        <taxon>Leotiomycetes</taxon>
        <taxon>Helotiales</taxon>
        <taxon>Helotiaceae</taxon>
        <taxon>Hymenoscyphus</taxon>
    </lineage>
</organism>
<name>A0A9N9PUM3_9HELO</name>
<gene>
    <name evidence="1" type="ORF">HYFRA_00004573</name>
</gene>
<protein>
    <recommendedName>
        <fullName evidence="3">BTB domain-containing protein</fullName>
    </recommendedName>
</protein>
<evidence type="ECO:0000313" key="1">
    <source>
        <dbReference type="EMBL" id="CAG8954652.1"/>
    </source>
</evidence>